<gene>
    <name evidence="1" type="ORF">DWV29_21310</name>
</gene>
<proteinExistence type="predicted"/>
<reference evidence="1 2" key="1">
    <citation type="submission" date="2018-08" db="EMBL/GenBank/DDBJ databases">
        <title>A genome reference for cultivated species of the human gut microbiota.</title>
        <authorList>
            <person name="Zou Y."/>
            <person name="Xue W."/>
            <person name="Luo G."/>
        </authorList>
    </citation>
    <scope>NUCLEOTIDE SEQUENCE [LARGE SCALE GENOMIC DNA]</scope>
    <source>
        <strain evidence="1 2">AF04-15</strain>
    </source>
</reference>
<dbReference type="InterPro" id="IPR024033">
    <property type="entry name" value="OXTCase_su_AllG_h-dom"/>
</dbReference>
<dbReference type="EMBL" id="QSBM01000019">
    <property type="protein sequence ID" value="RGX25441.1"/>
    <property type="molecule type" value="Genomic_DNA"/>
</dbReference>
<accession>A0A413FA41</accession>
<name>A0A413FA41_9FIRM</name>
<evidence type="ECO:0000313" key="1">
    <source>
        <dbReference type="EMBL" id="RGX25441.1"/>
    </source>
</evidence>
<dbReference type="AlphaFoldDB" id="A0A413FA41"/>
<dbReference type="Proteomes" id="UP000283880">
    <property type="component" value="Unassembled WGS sequence"/>
</dbReference>
<dbReference type="RefSeq" id="WP_007715632.1">
    <property type="nucleotide sequence ID" value="NZ_JAWYJI010000176.1"/>
</dbReference>
<protein>
    <submittedName>
        <fullName evidence="1">DUF1116 domain-containing protein</fullName>
    </submittedName>
</protein>
<dbReference type="Pfam" id="PF06545">
    <property type="entry name" value="AllG"/>
    <property type="match status" value="1"/>
</dbReference>
<dbReference type="Gene3D" id="1.10.10.660">
    <property type="entry name" value="conserved protein of unknown function from Enterococcus faecalis V583"/>
    <property type="match status" value="1"/>
</dbReference>
<comment type="caution">
    <text evidence="1">The sequence shown here is derived from an EMBL/GenBank/DDBJ whole genome shotgun (WGS) entry which is preliminary data.</text>
</comment>
<dbReference type="InterPro" id="IPR009499">
    <property type="entry name" value="AllG-like"/>
</dbReference>
<evidence type="ECO:0000313" key="2">
    <source>
        <dbReference type="Proteomes" id="UP000283880"/>
    </source>
</evidence>
<organism evidence="1 2">
    <name type="scientific">Enterocloster asparagiformis</name>
    <dbReference type="NCBI Taxonomy" id="333367"/>
    <lineage>
        <taxon>Bacteria</taxon>
        <taxon>Bacillati</taxon>
        <taxon>Bacillota</taxon>
        <taxon>Clostridia</taxon>
        <taxon>Lachnospirales</taxon>
        <taxon>Lachnospiraceae</taxon>
        <taxon>Enterocloster</taxon>
    </lineage>
</organism>
<sequence>MSSLKERIEQANHETVRRMIDSQISWVDVKKAIDTCPGMKENMIMHAGAAITWDRMGDAQKNAVKGAILYEGWADNLEEADRLVASGKVELSPCHLHATVGSMTGVTSPSMPVFVVKNETYGNYGHCLIYESPEPKKLSFGYVGPESMENLKFIDDVVAPVLKELIKAMGGSFNIKKIMSRALFMGDEMHSRSFASTALFNLETAPYLFELPFDKATLKAFSDFVRRSEQFFLHLVMAGSKALADAANGIEYSTIVTGIARNGVEVGIRVSGLGEQWFTGPSGPIDGLYFGNYTVADAQPDMGDSAITETTGLGAMAHAASPALGLTKGSVDMAYKFTNEMQQICIANNPHYAIPYLGGKGSPVGIDIRKVLETGIVPVINTGIASKKGGQIGVGNARVPMEAFKKALVAYNKEYGKRQ</sequence>
<dbReference type="OrthoDB" id="6193532at2"/>
<dbReference type="Gene3D" id="3.90.1700.10">
    <property type="entry name" value="v583 domain like"/>
    <property type="match status" value="1"/>
</dbReference>
<dbReference type="Gene3D" id="3.90.1710.10">
    <property type="entry name" value="Enterococcus faecalis V583 domain"/>
    <property type="match status" value="1"/>
</dbReference>